<protein>
    <submittedName>
        <fullName evidence="1">Uncharacterized protein</fullName>
    </submittedName>
</protein>
<dbReference type="Proteomes" id="UP001430065">
    <property type="component" value="Unassembled WGS sequence"/>
</dbReference>
<name>A0ABS2JUM9_9GAMM</name>
<dbReference type="EMBL" id="JADIKC010000005">
    <property type="protein sequence ID" value="MBM7121778.1"/>
    <property type="molecule type" value="Genomic_DNA"/>
</dbReference>
<reference evidence="1 2" key="1">
    <citation type="submission" date="2020-10" db="EMBL/GenBank/DDBJ databases">
        <title>Phylogeny of dyella-like bacteria.</title>
        <authorList>
            <person name="Fu J."/>
        </authorList>
    </citation>
    <scope>NUCLEOTIDE SEQUENCE [LARGE SCALE GENOMIC DNA]</scope>
    <source>
        <strain evidence="1 2">THG-B117</strain>
    </source>
</reference>
<evidence type="ECO:0000313" key="2">
    <source>
        <dbReference type="Proteomes" id="UP001430065"/>
    </source>
</evidence>
<dbReference type="RefSeq" id="WP_204636243.1">
    <property type="nucleotide sequence ID" value="NZ_JADIKC010000005.1"/>
</dbReference>
<organism evidence="1 2">
    <name type="scientific">Dyella kyungheensis</name>
    <dbReference type="NCBI Taxonomy" id="1242174"/>
    <lineage>
        <taxon>Bacteria</taxon>
        <taxon>Pseudomonadati</taxon>
        <taxon>Pseudomonadota</taxon>
        <taxon>Gammaproteobacteria</taxon>
        <taxon>Lysobacterales</taxon>
        <taxon>Rhodanobacteraceae</taxon>
        <taxon>Dyella</taxon>
    </lineage>
</organism>
<sequence>MLVHVFRGPGRVFGVTADKAGANLPERFAPWTYLKSAELDRERAMPGIDSRECCDDLAEYGFHITDAHVRITDQVT</sequence>
<keyword evidence="2" id="KW-1185">Reference proteome</keyword>
<evidence type="ECO:0000313" key="1">
    <source>
        <dbReference type="EMBL" id="MBM7121778.1"/>
    </source>
</evidence>
<comment type="caution">
    <text evidence="1">The sequence shown here is derived from an EMBL/GenBank/DDBJ whole genome shotgun (WGS) entry which is preliminary data.</text>
</comment>
<accession>A0ABS2JUM9</accession>
<proteinExistence type="predicted"/>
<gene>
    <name evidence="1" type="ORF">ISP20_11480</name>
</gene>